<evidence type="ECO:0000256" key="2">
    <source>
        <dbReference type="ARBA" id="ARBA00022723"/>
    </source>
</evidence>
<dbReference type="SUPFAM" id="SSF54292">
    <property type="entry name" value="2Fe-2S ferredoxin-like"/>
    <property type="match status" value="1"/>
</dbReference>
<dbReference type="SUPFAM" id="SSF47741">
    <property type="entry name" value="CO dehydrogenase ISP C-domain like"/>
    <property type="match status" value="1"/>
</dbReference>
<keyword evidence="4" id="KW-0408">Iron</keyword>
<protein>
    <submittedName>
        <fullName evidence="7">Isoquinoline 1-oxidoreductase subunit alpha</fullName>
    </submittedName>
</protein>
<reference evidence="7" key="2">
    <citation type="submission" date="2021-08" db="EMBL/GenBank/DDBJ databases">
        <authorList>
            <person name="Tani A."/>
            <person name="Ola A."/>
            <person name="Ogura Y."/>
            <person name="Katsura K."/>
            <person name="Hayashi T."/>
        </authorList>
    </citation>
    <scope>NUCLEOTIDE SEQUENCE</scope>
    <source>
        <strain evidence="7">DSM 14458</strain>
    </source>
</reference>
<evidence type="ECO:0000256" key="4">
    <source>
        <dbReference type="ARBA" id="ARBA00023004"/>
    </source>
</evidence>
<sequence length="170" mass="17975">MGGSILKRQMAAMIKLTVNGAERSFDGDPEMPLLWYLRDELGLTGTKFGCGIAQCGACTVHIGGTAARACITPVSGAEGQEIVTIEGLSPDGNHPVQTAWRDLNVAQCGYCQTGQIMQAAALLKDTPKPTDQQIDETMSGNICRCGTYPRIRAAIHQAAGNAPANKGERL</sequence>
<dbReference type="PANTHER" id="PTHR44379:SF2">
    <property type="entry name" value="BLR6218 PROTEIN"/>
    <property type="match status" value="1"/>
</dbReference>
<keyword evidence="3" id="KW-0560">Oxidoreductase</keyword>
<dbReference type="PANTHER" id="PTHR44379">
    <property type="entry name" value="OXIDOREDUCTASE WITH IRON-SULFUR SUBUNIT"/>
    <property type="match status" value="1"/>
</dbReference>
<keyword evidence="5" id="KW-0411">Iron-sulfur</keyword>
<dbReference type="EMBL" id="BPRE01000008">
    <property type="protein sequence ID" value="GJE76255.1"/>
    <property type="molecule type" value="Genomic_DNA"/>
</dbReference>
<dbReference type="Pfam" id="PF00111">
    <property type="entry name" value="Fer2"/>
    <property type="match status" value="1"/>
</dbReference>
<proteinExistence type="predicted"/>
<dbReference type="Pfam" id="PF01799">
    <property type="entry name" value="Fer2_2"/>
    <property type="match status" value="1"/>
</dbReference>
<dbReference type="Gene3D" id="3.10.20.30">
    <property type="match status" value="1"/>
</dbReference>
<keyword evidence="2" id="KW-0479">Metal-binding</keyword>
<evidence type="ECO:0000256" key="3">
    <source>
        <dbReference type="ARBA" id="ARBA00023002"/>
    </source>
</evidence>
<dbReference type="PROSITE" id="PS00197">
    <property type="entry name" value="2FE2S_FER_1"/>
    <property type="match status" value="1"/>
</dbReference>
<feature type="domain" description="2Fe-2S ferredoxin-type" evidence="6">
    <location>
        <begin position="12"/>
        <end position="88"/>
    </location>
</feature>
<dbReference type="Gene3D" id="1.10.150.120">
    <property type="entry name" value="[2Fe-2S]-binding domain"/>
    <property type="match status" value="1"/>
</dbReference>
<dbReference type="Proteomes" id="UP001055093">
    <property type="component" value="Unassembled WGS sequence"/>
</dbReference>
<evidence type="ECO:0000259" key="6">
    <source>
        <dbReference type="PROSITE" id="PS51085"/>
    </source>
</evidence>
<evidence type="ECO:0000256" key="5">
    <source>
        <dbReference type="ARBA" id="ARBA00023014"/>
    </source>
</evidence>
<dbReference type="InterPro" id="IPR036010">
    <property type="entry name" value="2Fe-2S_ferredoxin-like_sf"/>
</dbReference>
<dbReference type="InterPro" id="IPR002888">
    <property type="entry name" value="2Fe-2S-bd"/>
</dbReference>
<accession>A0ABQ4UWU3</accession>
<keyword evidence="8" id="KW-1185">Reference proteome</keyword>
<reference evidence="7" key="1">
    <citation type="journal article" date="2021" name="Front. Microbiol.">
        <title>Comprehensive Comparative Genomics and Phenotyping of Methylobacterium Species.</title>
        <authorList>
            <person name="Alessa O."/>
            <person name="Ogura Y."/>
            <person name="Fujitani Y."/>
            <person name="Takami H."/>
            <person name="Hayashi T."/>
            <person name="Sahin N."/>
            <person name="Tani A."/>
        </authorList>
    </citation>
    <scope>NUCLEOTIDE SEQUENCE</scope>
    <source>
        <strain evidence="7">DSM 14458</strain>
    </source>
</reference>
<gene>
    <name evidence="7" type="primary">iorA_2</name>
    <name evidence="7" type="ORF">BGCPKDLD_2847</name>
</gene>
<keyword evidence="1" id="KW-0001">2Fe-2S</keyword>
<name>A0ABQ4UWU3_9HYPH</name>
<evidence type="ECO:0000313" key="8">
    <source>
        <dbReference type="Proteomes" id="UP001055093"/>
    </source>
</evidence>
<comment type="caution">
    <text evidence="7">The sequence shown here is derived from an EMBL/GenBank/DDBJ whole genome shotgun (WGS) entry which is preliminary data.</text>
</comment>
<dbReference type="InterPro" id="IPR051452">
    <property type="entry name" value="Diverse_Oxidoreductases"/>
</dbReference>
<evidence type="ECO:0000313" key="7">
    <source>
        <dbReference type="EMBL" id="GJE76255.1"/>
    </source>
</evidence>
<evidence type="ECO:0000256" key="1">
    <source>
        <dbReference type="ARBA" id="ARBA00022714"/>
    </source>
</evidence>
<dbReference type="CDD" id="cd00207">
    <property type="entry name" value="fer2"/>
    <property type="match status" value="1"/>
</dbReference>
<dbReference type="InterPro" id="IPR012675">
    <property type="entry name" value="Beta-grasp_dom_sf"/>
</dbReference>
<dbReference type="PROSITE" id="PS51085">
    <property type="entry name" value="2FE2S_FER_2"/>
    <property type="match status" value="1"/>
</dbReference>
<dbReference type="InterPro" id="IPR036884">
    <property type="entry name" value="2Fe-2S-bd_dom_sf"/>
</dbReference>
<dbReference type="InterPro" id="IPR006058">
    <property type="entry name" value="2Fe2S_fd_BS"/>
</dbReference>
<organism evidence="7 8">
    <name type="scientific">Methylorubrum suomiense</name>
    <dbReference type="NCBI Taxonomy" id="144191"/>
    <lineage>
        <taxon>Bacteria</taxon>
        <taxon>Pseudomonadati</taxon>
        <taxon>Pseudomonadota</taxon>
        <taxon>Alphaproteobacteria</taxon>
        <taxon>Hyphomicrobiales</taxon>
        <taxon>Methylobacteriaceae</taxon>
        <taxon>Methylorubrum</taxon>
    </lineage>
</organism>
<dbReference type="InterPro" id="IPR001041">
    <property type="entry name" value="2Fe-2S_ferredoxin-type"/>
</dbReference>